<evidence type="ECO:0000256" key="1">
    <source>
        <dbReference type="ARBA" id="ARBA00007584"/>
    </source>
</evidence>
<feature type="compositionally biased region" description="Basic and acidic residues" evidence="3">
    <location>
        <begin position="165"/>
        <end position="180"/>
    </location>
</feature>
<evidence type="ECO:0000313" key="4">
    <source>
        <dbReference type="Proteomes" id="UP000694865"/>
    </source>
</evidence>
<name>A0ABM0GS12_SACKO</name>
<comment type="similarity">
    <text evidence="1">Belongs to the OPA3 family.</text>
</comment>
<keyword evidence="4" id="KW-1185">Reference proteome</keyword>
<accession>A0ABM0GS12</accession>
<evidence type="ECO:0000313" key="5">
    <source>
        <dbReference type="RefSeq" id="XP_002736065.1"/>
    </source>
</evidence>
<organism evidence="4 5">
    <name type="scientific">Saccoglossus kowalevskii</name>
    <name type="common">Acorn worm</name>
    <dbReference type="NCBI Taxonomy" id="10224"/>
    <lineage>
        <taxon>Eukaryota</taxon>
        <taxon>Metazoa</taxon>
        <taxon>Hemichordata</taxon>
        <taxon>Enteropneusta</taxon>
        <taxon>Harrimaniidae</taxon>
        <taxon>Saccoglossus</taxon>
    </lineage>
</organism>
<protein>
    <submittedName>
        <fullName evidence="5">Optic atrophy 3 protein homolog</fullName>
    </submittedName>
</protein>
<dbReference type="GeneID" id="100373269"/>
<gene>
    <name evidence="5" type="primary">LOC100373269</name>
</gene>
<proteinExistence type="inferred from homology"/>
<sequence length="196" mass="22381">MVVGAFPLAKLASLAVRQISKPIANYLKRAAKSSELFRRRICMPPAQIYHWSEVNVKMRLLGFGKVKEVKPLSEAAAVELGAEILGESFIFTVGVGVLVAEFWRQSRNEQHKEDTQNDSIKELQMKVEEMGFIVEQQDAKIRELNRRIAFVDHSKSYWTKVPASKQEEKTAADVSKETKEISNTTTQNKDRKKGWW</sequence>
<dbReference type="PANTHER" id="PTHR12499:SF0">
    <property type="entry name" value="OPTIC ATROPHY 3 PROTEIN"/>
    <property type="match status" value="1"/>
</dbReference>
<evidence type="ECO:0000256" key="2">
    <source>
        <dbReference type="ARBA" id="ARBA00023054"/>
    </source>
</evidence>
<evidence type="ECO:0000256" key="3">
    <source>
        <dbReference type="SAM" id="MobiDB-lite"/>
    </source>
</evidence>
<feature type="region of interest" description="Disordered" evidence="3">
    <location>
        <begin position="161"/>
        <end position="196"/>
    </location>
</feature>
<dbReference type="Pfam" id="PF07047">
    <property type="entry name" value="OPA3"/>
    <property type="match status" value="1"/>
</dbReference>
<dbReference type="RefSeq" id="XP_002736065.1">
    <property type="nucleotide sequence ID" value="XM_002736019.2"/>
</dbReference>
<keyword evidence="2" id="KW-0175">Coiled coil</keyword>
<dbReference type="InterPro" id="IPR010754">
    <property type="entry name" value="OPA3-like"/>
</dbReference>
<reference evidence="5" key="1">
    <citation type="submission" date="2025-08" db="UniProtKB">
        <authorList>
            <consortium name="RefSeq"/>
        </authorList>
    </citation>
    <scope>IDENTIFICATION</scope>
    <source>
        <tissue evidence="5">Testes</tissue>
    </source>
</reference>
<dbReference type="PANTHER" id="PTHR12499">
    <property type="entry name" value="OPTIC ATROPHY 3 PROTEIN OPA3"/>
    <property type="match status" value="1"/>
</dbReference>
<dbReference type="Proteomes" id="UP000694865">
    <property type="component" value="Unplaced"/>
</dbReference>